<dbReference type="GO" id="GO:0016082">
    <property type="term" value="P:synaptic vesicle priming"/>
    <property type="evidence" value="ECO:0007669"/>
    <property type="project" value="TreeGrafter"/>
</dbReference>
<reference evidence="4 5" key="1">
    <citation type="submission" date="2019-09" db="EMBL/GenBank/DDBJ databases">
        <title>Bird 10,000 Genomes (B10K) Project - Family phase.</title>
        <authorList>
            <person name="Zhang G."/>
        </authorList>
    </citation>
    <scope>NUCLEOTIDE SEQUENCE [LARGE SCALE GENOMIC DNA]</scope>
    <source>
        <strain evidence="4">B10K-DU-002-60</strain>
        <tissue evidence="4">Muscle</tissue>
    </source>
</reference>
<evidence type="ECO:0000259" key="2">
    <source>
        <dbReference type="PROSITE" id="PS50004"/>
    </source>
</evidence>
<feature type="non-terminal residue" evidence="4">
    <location>
        <position position="1"/>
    </location>
</feature>
<dbReference type="GO" id="GO:0030672">
    <property type="term" value="C:synaptic vesicle membrane"/>
    <property type="evidence" value="ECO:0007669"/>
    <property type="project" value="TreeGrafter"/>
</dbReference>
<dbReference type="GO" id="GO:0098831">
    <property type="term" value="C:presynaptic active zone cytoplasmic component"/>
    <property type="evidence" value="ECO:0007669"/>
    <property type="project" value="TreeGrafter"/>
</dbReference>
<protein>
    <submittedName>
        <fullName evidence="4">UN13B protein</fullName>
    </submittedName>
</protein>
<dbReference type="PANTHER" id="PTHR10480">
    <property type="entry name" value="PROTEIN UNC-13 HOMOLOG"/>
    <property type="match status" value="1"/>
</dbReference>
<dbReference type="SUPFAM" id="SSF49562">
    <property type="entry name" value="C2 domain (Calcium/lipid-binding domain, CaLB)"/>
    <property type="match status" value="1"/>
</dbReference>
<dbReference type="Gene3D" id="1.10.357.50">
    <property type="match status" value="1"/>
</dbReference>
<dbReference type="Pfam" id="PF06292">
    <property type="entry name" value="MUN"/>
    <property type="match status" value="1"/>
</dbReference>
<feature type="domain" description="C2" evidence="2">
    <location>
        <begin position="295"/>
        <end position="422"/>
    </location>
</feature>
<dbReference type="GO" id="GO:0042734">
    <property type="term" value="C:presynaptic membrane"/>
    <property type="evidence" value="ECO:0007669"/>
    <property type="project" value="TreeGrafter"/>
</dbReference>
<dbReference type="GO" id="GO:0005516">
    <property type="term" value="F:calmodulin binding"/>
    <property type="evidence" value="ECO:0007669"/>
    <property type="project" value="TreeGrafter"/>
</dbReference>
<evidence type="ECO:0000259" key="3">
    <source>
        <dbReference type="PROSITE" id="PS51259"/>
    </source>
</evidence>
<dbReference type="FunFam" id="1.20.58.1100:FF:000001">
    <property type="entry name" value="Protein unc-13 homolog B"/>
    <property type="match status" value="1"/>
</dbReference>
<dbReference type="InterPro" id="IPR010439">
    <property type="entry name" value="MUN_dom"/>
</dbReference>
<evidence type="ECO:0000256" key="1">
    <source>
        <dbReference type="ARBA" id="ARBA00022483"/>
    </source>
</evidence>
<dbReference type="Pfam" id="PF00168">
    <property type="entry name" value="C2"/>
    <property type="match status" value="1"/>
</dbReference>
<accession>A0A7K5PU48</accession>
<dbReference type="PANTHER" id="PTHR10480:SF8">
    <property type="entry name" value="PROTEIN UNC-13 HOMOLOG B"/>
    <property type="match status" value="1"/>
</dbReference>
<dbReference type="InterPro" id="IPR035892">
    <property type="entry name" value="C2_domain_sf"/>
</dbReference>
<dbReference type="Proteomes" id="UP000532437">
    <property type="component" value="Unassembled WGS sequence"/>
</dbReference>
<evidence type="ECO:0000313" key="5">
    <source>
        <dbReference type="Proteomes" id="UP000532437"/>
    </source>
</evidence>
<dbReference type="EMBL" id="VZRG01002176">
    <property type="protein sequence ID" value="NWT58585.1"/>
    <property type="molecule type" value="Genomic_DNA"/>
</dbReference>
<gene>
    <name evidence="4" type="primary">Unc13b_1</name>
    <name evidence="4" type="ORF">ERYMCC_R08667</name>
</gene>
<dbReference type="InterPro" id="IPR000008">
    <property type="entry name" value="C2_dom"/>
</dbReference>
<dbReference type="Gene3D" id="1.20.58.1100">
    <property type="match status" value="1"/>
</dbReference>
<dbReference type="GO" id="GO:0035249">
    <property type="term" value="P:synaptic transmission, glutamatergic"/>
    <property type="evidence" value="ECO:0007669"/>
    <property type="project" value="TreeGrafter"/>
</dbReference>
<keyword evidence="5" id="KW-1185">Reference proteome</keyword>
<dbReference type="GO" id="GO:0061789">
    <property type="term" value="P:dense core granule priming"/>
    <property type="evidence" value="ECO:0007669"/>
    <property type="project" value="TreeGrafter"/>
</dbReference>
<feature type="non-terminal residue" evidence="4">
    <location>
        <position position="466"/>
    </location>
</feature>
<dbReference type="SMART" id="SM00239">
    <property type="entry name" value="C2"/>
    <property type="match status" value="1"/>
</dbReference>
<sequence length="466" mass="51903">PCILMNNIQQLRVQLEKMFEAMGGKELDAEASDHLKELQVKLNNVLDELSAVFGNSFQTRIDECVKQMSDILCQVKGTANSAANARNTVAQDADNVLRPLMDFLDGNLTLFATVCEKTVLKRVLKELWRVVMNTMEKLIVLPPVTDHTVSISSFLTHARKAGRRATGQALGHLKGTQLIFSAAKELGHLSKLKDHMVREETSSLTPKQCAVLDLALDTIKQYFHAGGNGLKKTFLEKSPDLQSLRYALSLYTQTTDTLIKTFVQSQTAQVHDGKGIRFTANEDILPDKGSGVDDPMGEVSIQIDLYTHPGTGEHKVTVKVVAANDLKWQTSGMFRPFVEITMIGPHQSDKKRKFTTKSKSNNWAPKYNETFHFILGNEDGPDAYELQVCVKDYCFAREDRVLGIAVVQLGDIADKGSCACWCPLGRRIHMDETGLTILRILSQRTNDEVAKEFVKLKSESRSTEEG</sequence>
<dbReference type="FunFam" id="2.60.40.150:FF:000014">
    <property type="entry name" value="protein unc-13 homolog B"/>
    <property type="match status" value="1"/>
</dbReference>
<organism evidence="4 5">
    <name type="scientific">Erythrocercus mccallii</name>
    <dbReference type="NCBI Taxonomy" id="107208"/>
    <lineage>
        <taxon>Eukaryota</taxon>
        <taxon>Metazoa</taxon>
        <taxon>Chordata</taxon>
        <taxon>Craniata</taxon>
        <taxon>Vertebrata</taxon>
        <taxon>Euteleostomi</taxon>
        <taxon>Archelosauria</taxon>
        <taxon>Archosauria</taxon>
        <taxon>Dinosauria</taxon>
        <taxon>Saurischia</taxon>
        <taxon>Theropoda</taxon>
        <taxon>Coelurosauria</taxon>
        <taxon>Aves</taxon>
        <taxon>Neognathae</taxon>
        <taxon>Neoaves</taxon>
        <taxon>Telluraves</taxon>
        <taxon>Australaves</taxon>
        <taxon>Passeriformes</taxon>
        <taxon>Corvoidea</taxon>
        <taxon>Dicruridae</taxon>
        <taxon>Erythrocercus</taxon>
    </lineage>
</organism>
<dbReference type="GO" id="GO:0017075">
    <property type="term" value="F:syntaxin-1 binding"/>
    <property type="evidence" value="ECO:0007669"/>
    <property type="project" value="TreeGrafter"/>
</dbReference>
<dbReference type="PROSITE" id="PS50004">
    <property type="entry name" value="C2"/>
    <property type="match status" value="1"/>
</dbReference>
<dbReference type="InterPro" id="IPR014772">
    <property type="entry name" value="Munc13_dom-2"/>
</dbReference>
<comment type="caution">
    <text evidence="4">The sequence shown here is derived from an EMBL/GenBank/DDBJ whole genome shotgun (WGS) entry which is preliminary data.</text>
</comment>
<dbReference type="GO" id="GO:0099525">
    <property type="term" value="P:presynaptic dense core vesicle exocytosis"/>
    <property type="evidence" value="ECO:0007669"/>
    <property type="project" value="TreeGrafter"/>
</dbReference>
<feature type="domain" description="MHD2" evidence="3">
    <location>
        <begin position="94"/>
        <end position="262"/>
    </location>
</feature>
<dbReference type="InterPro" id="IPR027080">
    <property type="entry name" value="Unc-13"/>
</dbReference>
<dbReference type="PROSITE" id="PS51259">
    <property type="entry name" value="MHD2"/>
    <property type="match status" value="1"/>
</dbReference>
<dbReference type="GO" id="GO:0043195">
    <property type="term" value="C:terminal bouton"/>
    <property type="evidence" value="ECO:0007669"/>
    <property type="project" value="TreeGrafter"/>
</dbReference>
<proteinExistence type="predicted"/>
<dbReference type="GO" id="GO:0016081">
    <property type="term" value="P:synaptic vesicle docking"/>
    <property type="evidence" value="ECO:0007669"/>
    <property type="project" value="TreeGrafter"/>
</dbReference>
<name>A0A7K5PU48_9CORV</name>
<dbReference type="GO" id="GO:0019992">
    <property type="term" value="F:diacylglycerol binding"/>
    <property type="evidence" value="ECO:0007669"/>
    <property type="project" value="InterPro"/>
</dbReference>
<evidence type="ECO:0000313" key="4">
    <source>
        <dbReference type="EMBL" id="NWT58585.1"/>
    </source>
</evidence>
<dbReference type="CDD" id="cd08395">
    <property type="entry name" value="C2C_Munc13"/>
    <property type="match status" value="1"/>
</dbReference>
<dbReference type="AlphaFoldDB" id="A0A7K5PU48"/>
<keyword evidence="1" id="KW-0268">Exocytosis</keyword>
<dbReference type="Gene3D" id="2.60.40.150">
    <property type="entry name" value="C2 domain"/>
    <property type="match status" value="1"/>
</dbReference>
<dbReference type="GO" id="GO:0031594">
    <property type="term" value="C:neuromuscular junction"/>
    <property type="evidence" value="ECO:0007669"/>
    <property type="project" value="TreeGrafter"/>
</dbReference>